<evidence type="ECO:0000259" key="3">
    <source>
        <dbReference type="SMART" id="SM01003"/>
    </source>
</evidence>
<dbReference type="OrthoDB" id="5918420at2"/>
<evidence type="ECO:0000313" key="4">
    <source>
        <dbReference type="EMBL" id="PCS21737.1"/>
    </source>
</evidence>
<dbReference type="InterPro" id="IPR036291">
    <property type="entry name" value="NAD(P)-bd_dom_sf"/>
</dbReference>
<dbReference type="GeneID" id="66952392"/>
<dbReference type="Pfam" id="PF01262">
    <property type="entry name" value="AlaDh_PNT_C"/>
    <property type="match status" value="1"/>
</dbReference>
<sequence>MKKISVFGTSNKRHEKRIPLHPSLFHLIPNNIKPFLIFESGYGDRFGIDDSFLVEEFGGVETRDNLFEVGDIWLLPKPSKNDYTHFSEGKILWGWPHCVQDTNITEAAIVKKMTLIAWEAMYGGEDDTHIFHRNNELAGYASVQHMMMLTGKNGYFGKEIKAAVLGFGATARGAINSLKSLGIKDITVFSKRPVYLIKAPIESVKYKRIINLSGENMLENSNMQPVPCAKELSSYDIIVNCVLQNILKPIMFIRNGELDNFKTPIDIIDVSCDHGLGFYFAKPTGFDNPNSIVESKVNYYSVDHTPTLYWDSASYEITKSIIDFLPHFVENKWKENSVLMSALEIECGHIVNVNILESQNRSTLYPHKICE</sequence>
<dbReference type="InterPro" id="IPR007698">
    <property type="entry name" value="AlaDH/PNT_NAD(H)-bd"/>
</dbReference>
<dbReference type="Gene3D" id="3.40.50.720">
    <property type="entry name" value="NAD(P)-binding Rossmann-like Domain"/>
    <property type="match status" value="2"/>
</dbReference>
<name>A0A2A5T0P6_9GAMM</name>
<evidence type="ECO:0000256" key="1">
    <source>
        <dbReference type="ARBA" id="ARBA00023002"/>
    </source>
</evidence>
<dbReference type="GO" id="GO:0000286">
    <property type="term" value="F:alanine dehydrogenase activity"/>
    <property type="evidence" value="ECO:0007669"/>
    <property type="project" value="UniProtKB-EC"/>
</dbReference>
<gene>
    <name evidence="4" type="ORF">BTN49_2749</name>
</gene>
<comment type="caution">
    <text evidence="4">The sequence shown here is derived from an EMBL/GenBank/DDBJ whole genome shotgun (WGS) entry which is preliminary data.</text>
</comment>
<feature type="domain" description="Alanine dehydrogenase/pyridine nucleotide transhydrogenase N-terminal" evidence="3">
    <location>
        <begin position="8"/>
        <end position="138"/>
    </location>
</feature>
<dbReference type="AlphaFoldDB" id="A0A2A5T0P6"/>
<evidence type="ECO:0000313" key="5">
    <source>
        <dbReference type="Proteomes" id="UP000219020"/>
    </source>
</evidence>
<accession>A0A2A5T0P6</accession>
<dbReference type="SMART" id="SM01003">
    <property type="entry name" value="AlaDh_PNT_N"/>
    <property type="match status" value="1"/>
</dbReference>
<evidence type="ECO:0000259" key="2">
    <source>
        <dbReference type="SMART" id="SM01002"/>
    </source>
</evidence>
<dbReference type="SUPFAM" id="SSF51735">
    <property type="entry name" value="NAD(P)-binding Rossmann-fold domains"/>
    <property type="match status" value="1"/>
</dbReference>
<proteinExistence type="predicted"/>
<dbReference type="PANTHER" id="PTHR42795:SF1">
    <property type="entry name" value="ALANINE DEHYDROGENASE"/>
    <property type="match status" value="1"/>
</dbReference>
<dbReference type="Proteomes" id="UP000219020">
    <property type="component" value="Unassembled WGS sequence"/>
</dbReference>
<protein>
    <submittedName>
        <fullName evidence="4">Alanine dehydrogenase</fullName>
        <ecNumber evidence="4">1.4.1.1</ecNumber>
    </submittedName>
</protein>
<dbReference type="SMART" id="SM01002">
    <property type="entry name" value="AlaDh_PNT_C"/>
    <property type="match status" value="1"/>
</dbReference>
<organism evidence="4 5">
    <name type="scientific">Candidatus Enterovibrio escicola</name>
    <dbReference type="NCBI Taxonomy" id="1927127"/>
    <lineage>
        <taxon>Bacteria</taxon>
        <taxon>Pseudomonadati</taxon>
        <taxon>Pseudomonadota</taxon>
        <taxon>Gammaproteobacteria</taxon>
        <taxon>Vibrionales</taxon>
        <taxon>Vibrionaceae</taxon>
        <taxon>Enterovibrio</taxon>
    </lineage>
</organism>
<dbReference type="EMBL" id="NBYY01000031">
    <property type="protein sequence ID" value="PCS21737.1"/>
    <property type="molecule type" value="Genomic_DNA"/>
</dbReference>
<dbReference type="RefSeq" id="WP_097357101.1">
    <property type="nucleotide sequence ID" value="NZ_CAWNJE010000013.1"/>
</dbReference>
<dbReference type="GO" id="GO:0006524">
    <property type="term" value="P:alanine catabolic process"/>
    <property type="evidence" value="ECO:0007669"/>
    <property type="project" value="TreeGrafter"/>
</dbReference>
<keyword evidence="1 4" id="KW-0560">Oxidoreductase</keyword>
<reference evidence="5" key="1">
    <citation type="submission" date="2017-04" db="EMBL/GenBank/DDBJ databases">
        <title>Genome evolution of the luminous symbionts of deep sea anglerfish.</title>
        <authorList>
            <person name="Hendry T.A."/>
        </authorList>
    </citation>
    <scope>NUCLEOTIDE SEQUENCE [LARGE SCALE GENOMIC DNA]</scope>
</reference>
<keyword evidence="5" id="KW-1185">Reference proteome</keyword>
<dbReference type="SUPFAM" id="SSF52283">
    <property type="entry name" value="Formate/glycerate dehydrogenase catalytic domain-like"/>
    <property type="match status" value="1"/>
</dbReference>
<dbReference type="GO" id="GO:0005886">
    <property type="term" value="C:plasma membrane"/>
    <property type="evidence" value="ECO:0007669"/>
    <property type="project" value="TreeGrafter"/>
</dbReference>
<dbReference type="EC" id="1.4.1.1" evidence="4"/>
<feature type="domain" description="Alanine dehydrogenase/pyridine nucleotide transhydrogenase NAD(H)-binding" evidence="2">
    <location>
        <begin position="149"/>
        <end position="301"/>
    </location>
</feature>
<dbReference type="InterPro" id="IPR007886">
    <property type="entry name" value="AlaDH/PNT_N"/>
</dbReference>
<dbReference type="PANTHER" id="PTHR42795">
    <property type="entry name" value="ALANINE DEHYDROGENASE"/>
    <property type="match status" value="1"/>
</dbReference>